<dbReference type="Proteomes" id="UP000828390">
    <property type="component" value="Unassembled WGS sequence"/>
</dbReference>
<feature type="compositionally biased region" description="Basic and acidic residues" evidence="1">
    <location>
        <begin position="71"/>
        <end position="82"/>
    </location>
</feature>
<sequence>MAKSKAQRMREYRERKNQQIGEEEWLRQERNRRKIYFTPMAQMDEDKQLKARERNRKCQQSFRKKKQQQKGSDRESLGDRGNEVLPQPSTSMQSNENEVTSLTDT</sequence>
<gene>
    <name evidence="2" type="ORF">DPMN_100743</name>
</gene>
<accession>A0A9D4LHV2</accession>
<evidence type="ECO:0000256" key="1">
    <source>
        <dbReference type="SAM" id="MobiDB-lite"/>
    </source>
</evidence>
<feature type="region of interest" description="Disordered" evidence="1">
    <location>
        <begin position="1"/>
        <end position="105"/>
    </location>
</feature>
<organism evidence="2 3">
    <name type="scientific">Dreissena polymorpha</name>
    <name type="common">Zebra mussel</name>
    <name type="synonym">Mytilus polymorpha</name>
    <dbReference type="NCBI Taxonomy" id="45954"/>
    <lineage>
        <taxon>Eukaryota</taxon>
        <taxon>Metazoa</taxon>
        <taxon>Spiralia</taxon>
        <taxon>Lophotrochozoa</taxon>
        <taxon>Mollusca</taxon>
        <taxon>Bivalvia</taxon>
        <taxon>Autobranchia</taxon>
        <taxon>Heteroconchia</taxon>
        <taxon>Euheterodonta</taxon>
        <taxon>Imparidentia</taxon>
        <taxon>Neoheterodontei</taxon>
        <taxon>Myida</taxon>
        <taxon>Dreissenoidea</taxon>
        <taxon>Dreissenidae</taxon>
        <taxon>Dreissena</taxon>
    </lineage>
</organism>
<dbReference type="AlphaFoldDB" id="A0A9D4LHV2"/>
<proteinExistence type="predicted"/>
<feature type="compositionally biased region" description="Basic residues" evidence="1">
    <location>
        <begin position="53"/>
        <end position="68"/>
    </location>
</feature>
<reference evidence="2" key="2">
    <citation type="submission" date="2020-11" db="EMBL/GenBank/DDBJ databases">
        <authorList>
            <person name="McCartney M.A."/>
            <person name="Auch B."/>
            <person name="Kono T."/>
            <person name="Mallez S."/>
            <person name="Becker A."/>
            <person name="Gohl D.M."/>
            <person name="Silverstein K.A.T."/>
            <person name="Koren S."/>
            <person name="Bechman K.B."/>
            <person name="Herman A."/>
            <person name="Abrahante J.E."/>
            <person name="Garbe J."/>
        </authorList>
    </citation>
    <scope>NUCLEOTIDE SEQUENCE</scope>
    <source>
        <strain evidence="2">Duluth1</strain>
        <tissue evidence="2">Whole animal</tissue>
    </source>
</reference>
<feature type="compositionally biased region" description="Basic and acidic residues" evidence="1">
    <location>
        <begin position="8"/>
        <end position="17"/>
    </location>
</feature>
<feature type="compositionally biased region" description="Polar residues" evidence="1">
    <location>
        <begin position="87"/>
        <end position="105"/>
    </location>
</feature>
<name>A0A9D4LHV2_DREPO</name>
<evidence type="ECO:0000313" key="2">
    <source>
        <dbReference type="EMBL" id="KAH3858124.1"/>
    </source>
</evidence>
<evidence type="ECO:0000313" key="3">
    <source>
        <dbReference type="Proteomes" id="UP000828390"/>
    </source>
</evidence>
<keyword evidence="3" id="KW-1185">Reference proteome</keyword>
<comment type="caution">
    <text evidence="2">The sequence shown here is derived from an EMBL/GenBank/DDBJ whole genome shotgun (WGS) entry which is preliminary data.</text>
</comment>
<protein>
    <submittedName>
        <fullName evidence="2">Uncharacterized protein</fullName>
    </submittedName>
</protein>
<reference evidence="2" key="1">
    <citation type="journal article" date="2019" name="bioRxiv">
        <title>The Genome of the Zebra Mussel, Dreissena polymorpha: A Resource for Invasive Species Research.</title>
        <authorList>
            <person name="McCartney M.A."/>
            <person name="Auch B."/>
            <person name="Kono T."/>
            <person name="Mallez S."/>
            <person name="Zhang Y."/>
            <person name="Obille A."/>
            <person name="Becker A."/>
            <person name="Abrahante J.E."/>
            <person name="Garbe J."/>
            <person name="Badalamenti J.P."/>
            <person name="Herman A."/>
            <person name="Mangelson H."/>
            <person name="Liachko I."/>
            <person name="Sullivan S."/>
            <person name="Sone E.D."/>
            <person name="Koren S."/>
            <person name="Silverstein K.A.T."/>
            <person name="Beckman K.B."/>
            <person name="Gohl D.M."/>
        </authorList>
    </citation>
    <scope>NUCLEOTIDE SEQUENCE</scope>
    <source>
        <strain evidence="2">Duluth1</strain>
        <tissue evidence="2">Whole animal</tissue>
    </source>
</reference>
<dbReference type="EMBL" id="JAIWYP010000003">
    <property type="protein sequence ID" value="KAH3858124.1"/>
    <property type="molecule type" value="Genomic_DNA"/>
</dbReference>